<proteinExistence type="predicted"/>
<feature type="non-terminal residue" evidence="1">
    <location>
        <position position="1"/>
    </location>
</feature>
<organism evidence="1">
    <name type="scientific">marine sediment metagenome</name>
    <dbReference type="NCBI Taxonomy" id="412755"/>
    <lineage>
        <taxon>unclassified sequences</taxon>
        <taxon>metagenomes</taxon>
        <taxon>ecological metagenomes</taxon>
    </lineage>
</organism>
<sequence>TGVICPKCGNKTDQCPCLECGYQFDTDKEHKGVNEK</sequence>
<accession>X1D0Q0</accession>
<protein>
    <submittedName>
        <fullName evidence="1">Uncharacterized protein</fullName>
    </submittedName>
</protein>
<evidence type="ECO:0000313" key="1">
    <source>
        <dbReference type="EMBL" id="GAG90026.1"/>
    </source>
</evidence>
<dbReference type="EMBL" id="BART01010749">
    <property type="protein sequence ID" value="GAG90026.1"/>
    <property type="molecule type" value="Genomic_DNA"/>
</dbReference>
<gene>
    <name evidence="1" type="ORF">S01H4_23233</name>
</gene>
<reference evidence="1" key="1">
    <citation type="journal article" date="2014" name="Front. Microbiol.">
        <title>High frequency of phylogenetically diverse reductive dehalogenase-homologous genes in deep subseafloor sedimentary metagenomes.</title>
        <authorList>
            <person name="Kawai M."/>
            <person name="Futagami T."/>
            <person name="Toyoda A."/>
            <person name="Takaki Y."/>
            <person name="Nishi S."/>
            <person name="Hori S."/>
            <person name="Arai W."/>
            <person name="Tsubouchi T."/>
            <person name="Morono Y."/>
            <person name="Uchiyama I."/>
            <person name="Ito T."/>
            <person name="Fujiyama A."/>
            <person name="Inagaki F."/>
            <person name="Takami H."/>
        </authorList>
    </citation>
    <scope>NUCLEOTIDE SEQUENCE</scope>
    <source>
        <strain evidence="1">Expedition CK06-06</strain>
    </source>
</reference>
<dbReference type="AlphaFoldDB" id="X1D0Q0"/>
<name>X1D0Q0_9ZZZZ</name>
<comment type="caution">
    <text evidence="1">The sequence shown here is derived from an EMBL/GenBank/DDBJ whole genome shotgun (WGS) entry which is preliminary data.</text>
</comment>